<gene>
    <name evidence="3" type="ORF">C7G83_00180</name>
</gene>
<evidence type="ECO:0000313" key="3">
    <source>
        <dbReference type="EMBL" id="PSN09213.1"/>
    </source>
</evidence>
<evidence type="ECO:0000259" key="1">
    <source>
        <dbReference type="PROSITE" id="PS51192"/>
    </source>
</evidence>
<dbReference type="SMART" id="SM00487">
    <property type="entry name" value="DEXDc"/>
    <property type="match status" value="1"/>
</dbReference>
<dbReference type="CDD" id="cd17926">
    <property type="entry name" value="DEXHc_RE"/>
    <property type="match status" value="1"/>
</dbReference>
<dbReference type="PANTHER" id="PTHR47396">
    <property type="entry name" value="TYPE I RESTRICTION ENZYME ECOKI R PROTEIN"/>
    <property type="match status" value="1"/>
</dbReference>
<dbReference type="Pfam" id="PF04851">
    <property type="entry name" value="ResIII"/>
    <property type="match status" value="1"/>
</dbReference>
<dbReference type="PANTHER" id="PTHR47396:SF1">
    <property type="entry name" value="ATP-DEPENDENT HELICASE IRC3-RELATED"/>
    <property type="match status" value="1"/>
</dbReference>
<accession>A0A2P8VNS3</accession>
<keyword evidence="3" id="KW-0067">ATP-binding</keyword>
<dbReference type="InterPro" id="IPR027417">
    <property type="entry name" value="P-loop_NTPase"/>
</dbReference>
<evidence type="ECO:0000313" key="4">
    <source>
        <dbReference type="Proteomes" id="UP000240212"/>
    </source>
</evidence>
<dbReference type="GO" id="GO:0000403">
    <property type="term" value="F:Y-form DNA binding"/>
    <property type="evidence" value="ECO:0007669"/>
    <property type="project" value="TreeGrafter"/>
</dbReference>
<sequence length="995" mass="113266">MDLIQQKVGKSKSYVAWLPLNEKKFNRDQILETWKMNHFIFKEERTDSIGLRPPQLGGIYAALGYDKSDKGYSATVIMPTGTGKTETILSIIIAGKFNRTLVVVPSDALRSQTAKKIIEYGLLRQFGLIDTKIQNPIVAVLNHGIKNDEELDQILNSNVIVASAPALSFFPEKYLNKLASHCSHLIIDEAHHVIATTWSRIKEKFSHKSVFQFTATPFRTDGSRIEGRIIFNYPLKRAQQDGYFKAIEFHPVREFLDEKSDKAIAEKAVSLLRDDLKLGLDHILMARAYPIKRAEEILNIYNEYKDLNPILVSSKTKGKNKIIQDIKSGLHKVIICVDMLGEGFDLPQLKVCAIHDPHKSINVMLQFTGRFTRNIHNVGAAKFVANVASVAVNESLEELYKEDSDWNHIISDISAKKIENEKEYQNFRTEFNSTGKLLDLGLMPSISTIVFNTYMSNWEPDNFLKFGKKHFNIYDSSINDEKNIIIFSVKTFSPVGWTSSKEFYDELWDLYIVYFDIKNNLLFVHSSAKDGFVTRLVNLIAKNATKIQGERVFRTLAGLKRLKLQNVGLNKHKKGLRYSMHTGTEINDQIPDIEAKRATKSNIFGKGYENGKPVSIGCSYKGKIWSMDSDSVDQWIIWCNSIGKKILDDTIDTNTIMKTAMQMIEIDCFPETRVIAMEWPLSILRKNDSKLVINTKKWEDSIIHCEPLFSHYYSPKKEAVLFEIRSSKGMITMTMKFTSKGEVAFSCPENAYILFGGQKYNLADFFNEYPPLFYLEDTSFIDGGLHITPTDSYQYIYSVDNLEEWDWKGVNISVESQTAMKLTHSIQYYTIKNILNDYDFVFDDDGSGEVADIVAIKNINDSELVIHLYHCKYCPAVNGISTPGARVDDVYQVAGQTVKSVKWFADNEKMLLRLVEREKARLDKGLSSRIEKGTITDLTYYARIARYATFKHGVTIVQPALSKGKISNEILTLLGSTEAYLDEISGVKMRVIINK</sequence>
<dbReference type="InterPro" id="IPR006935">
    <property type="entry name" value="Helicase/UvrB_N"/>
</dbReference>
<dbReference type="InterPro" id="IPR050742">
    <property type="entry name" value="Helicase_Restrict-Modif_Enz"/>
</dbReference>
<dbReference type="Pfam" id="PF00271">
    <property type="entry name" value="Helicase_C"/>
    <property type="match status" value="1"/>
</dbReference>
<reference evidence="3 4" key="1">
    <citation type="submission" date="2018-03" db="EMBL/GenBank/DDBJ databases">
        <title>Draft genome sequence of the first documented clinical Siccibacter turicensis isolate in Austria.</title>
        <authorList>
            <person name="Lepuschitz S."/>
            <person name="Pekard-Amenitsch S."/>
            <person name="Haunold R."/>
            <person name="Schill S."/>
            <person name="Mach R."/>
            <person name="Allerberger F."/>
            <person name="Ruppitsch W."/>
            <person name="Forsythe S.J."/>
        </authorList>
    </citation>
    <scope>NUCLEOTIDE SEQUENCE [LARGE SCALE GENOMIC DNA]</scope>
    <source>
        <strain evidence="3 4">6100069499-17</strain>
    </source>
</reference>
<dbReference type="GO" id="GO:0036121">
    <property type="term" value="F:double-stranded DNA helicase activity"/>
    <property type="evidence" value="ECO:0007669"/>
    <property type="project" value="TreeGrafter"/>
</dbReference>
<dbReference type="PROSITE" id="PS51194">
    <property type="entry name" value="HELICASE_CTER"/>
    <property type="match status" value="1"/>
</dbReference>
<dbReference type="PROSITE" id="PS51192">
    <property type="entry name" value="HELICASE_ATP_BIND_1"/>
    <property type="match status" value="1"/>
</dbReference>
<feature type="domain" description="Helicase C-terminal" evidence="2">
    <location>
        <begin position="251"/>
        <end position="435"/>
    </location>
</feature>
<dbReference type="GO" id="GO:0061749">
    <property type="term" value="F:forked DNA-dependent helicase activity"/>
    <property type="evidence" value="ECO:0007669"/>
    <property type="project" value="TreeGrafter"/>
</dbReference>
<keyword evidence="3" id="KW-0547">Nucleotide-binding</keyword>
<organism evidence="3 4">
    <name type="scientific">Siccibacter turicensis</name>
    <dbReference type="NCBI Taxonomy" id="357233"/>
    <lineage>
        <taxon>Bacteria</taxon>
        <taxon>Pseudomonadati</taxon>
        <taxon>Pseudomonadota</taxon>
        <taxon>Gammaproteobacteria</taxon>
        <taxon>Enterobacterales</taxon>
        <taxon>Enterobacteriaceae</taxon>
        <taxon>Siccibacter</taxon>
    </lineage>
</organism>
<dbReference type="SMART" id="SM00490">
    <property type="entry name" value="HELICc"/>
    <property type="match status" value="1"/>
</dbReference>
<keyword evidence="3" id="KW-0378">Hydrolase</keyword>
<comment type="caution">
    <text evidence="3">The sequence shown here is derived from an EMBL/GenBank/DDBJ whole genome shotgun (WGS) entry which is preliminary data.</text>
</comment>
<dbReference type="AlphaFoldDB" id="A0A2P8VNS3"/>
<dbReference type="InterPro" id="IPR014001">
    <property type="entry name" value="Helicase_ATP-bd"/>
</dbReference>
<dbReference type="SUPFAM" id="SSF52540">
    <property type="entry name" value="P-loop containing nucleoside triphosphate hydrolases"/>
    <property type="match status" value="1"/>
</dbReference>
<dbReference type="GO" id="GO:0005524">
    <property type="term" value="F:ATP binding"/>
    <property type="evidence" value="ECO:0007669"/>
    <property type="project" value="InterPro"/>
</dbReference>
<dbReference type="RefSeq" id="WP_106875805.1">
    <property type="nucleotide sequence ID" value="NZ_PYEP01000001.1"/>
</dbReference>
<dbReference type="EMBL" id="PYEP01000001">
    <property type="protein sequence ID" value="PSN09213.1"/>
    <property type="molecule type" value="Genomic_DNA"/>
</dbReference>
<proteinExistence type="predicted"/>
<dbReference type="InterPro" id="IPR001650">
    <property type="entry name" value="Helicase_C-like"/>
</dbReference>
<keyword evidence="3" id="KW-0347">Helicase</keyword>
<dbReference type="OrthoDB" id="9804086at2"/>
<dbReference type="CDD" id="cd18785">
    <property type="entry name" value="SF2_C"/>
    <property type="match status" value="1"/>
</dbReference>
<dbReference type="GO" id="GO:0016787">
    <property type="term" value="F:hydrolase activity"/>
    <property type="evidence" value="ECO:0007669"/>
    <property type="project" value="InterPro"/>
</dbReference>
<dbReference type="Gene3D" id="3.40.50.300">
    <property type="entry name" value="P-loop containing nucleotide triphosphate hydrolases"/>
    <property type="match status" value="2"/>
</dbReference>
<feature type="domain" description="Helicase ATP-binding" evidence="1">
    <location>
        <begin position="65"/>
        <end position="235"/>
    </location>
</feature>
<protein>
    <submittedName>
        <fullName evidence="3">Helicase</fullName>
    </submittedName>
</protein>
<name>A0A2P8VNS3_9ENTR</name>
<evidence type="ECO:0000259" key="2">
    <source>
        <dbReference type="PROSITE" id="PS51194"/>
    </source>
</evidence>
<dbReference type="Proteomes" id="UP000240212">
    <property type="component" value="Unassembled WGS sequence"/>
</dbReference>
<keyword evidence="4" id="KW-1185">Reference proteome</keyword>